<dbReference type="Proteomes" id="UP000824120">
    <property type="component" value="Chromosome 2"/>
</dbReference>
<name>A0A9J6ATR5_SOLCO</name>
<dbReference type="InterPro" id="IPR012348">
    <property type="entry name" value="RNR-like"/>
</dbReference>
<keyword evidence="1" id="KW-0812">Transmembrane</keyword>
<organism evidence="2 3">
    <name type="scientific">Solanum commersonii</name>
    <name type="common">Commerson's wild potato</name>
    <name type="synonym">Commerson's nightshade</name>
    <dbReference type="NCBI Taxonomy" id="4109"/>
    <lineage>
        <taxon>Eukaryota</taxon>
        <taxon>Viridiplantae</taxon>
        <taxon>Streptophyta</taxon>
        <taxon>Embryophyta</taxon>
        <taxon>Tracheophyta</taxon>
        <taxon>Spermatophyta</taxon>
        <taxon>Magnoliopsida</taxon>
        <taxon>eudicotyledons</taxon>
        <taxon>Gunneridae</taxon>
        <taxon>Pentapetalae</taxon>
        <taxon>asterids</taxon>
        <taxon>lamiids</taxon>
        <taxon>Solanales</taxon>
        <taxon>Solanaceae</taxon>
        <taxon>Solanoideae</taxon>
        <taxon>Solaneae</taxon>
        <taxon>Solanum</taxon>
    </lineage>
</organism>
<dbReference type="SUPFAM" id="SSF47240">
    <property type="entry name" value="Ferritin-like"/>
    <property type="match status" value="2"/>
</dbReference>
<evidence type="ECO:0000256" key="1">
    <source>
        <dbReference type="SAM" id="Phobius"/>
    </source>
</evidence>
<dbReference type="OrthoDB" id="10248373at2759"/>
<dbReference type="PANTHER" id="PTHR23409:SF35">
    <property type="entry name" value="RIBONUCLEOSIDE-DIPHOSPHATE REDUCTASE SMALL CHAIN A"/>
    <property type="match status" value="1"/>
</dbReference>
<dbReference type="GO" id="GO:0016491">
    <property type="term" value="F:oxidoreductase activity"/>
    <property type="evidence" value="ECO:0007669"/>
    <property type="project" value="InterPro"/>
</dbReference>
<evidence type="ECO:0000313" key="2">
    <source>
        <dbReference type="EMBL" id="KAG5627942.1"/>
    </source>
</evidence>
<keyword evidence="1" id="KW-1133">Transmembrane helix</keyword>
<dbReference type="SUPFAM" id="SSF56770">
    <property type="entry name" value="HydA/Nqo6-like"/>
    <property type="match status" value="1"/>
</dbReference>
<evidence type="ECO:0000313" key="3">
    <source>
        <dbReference type="Proteomes" id="UP000824120"/>
    </source>
</evidence>
<dbReference type="InterPro" id="IPR009078">
    <property type="entry name" value="Ferritin-like_SF"/>
</dbReference>
<dbReference type="EMBL" id="JACXVP010000002">
    <property type="protein sequence ID" value="KAG5627942.1"/>
    <property type="molecule type" value="Genomic_DNA"/>
</dbReference>
<sequence length="227" mass="25375">MGSLKNGTESVLQEEEEEPILKEQSQKYCTFPIRYPQLWEMYKKAVASFWAGGPASVGAKVHYGEYDPAPLPSLHLTAEPYSLKMCHINTSIVPSLPLREDQGNYKRDEPLFIEIIREMLEPKYVIALGACTIIGRMYGLIVLFAVPCTDLTSASSLSNICGTVEEVDLSLDIQHWEALSESEKHFLSHVLAFFAASDGIVLENLAARFLNDVQIQEVNWLSSSAYL</sequence>
<dbReference type="InterPro" id="IPR000358">
    <property type="entry name" value="RNR_small_fam"/>
</dbReference>
<dbReference type="Pfam" id="PF00268">
    <property type="entry name" value="Ribonuc_red_sm"/>
    <property type="match status" value="1"/>
</dbReference>
<protein>
    <submittedName>
        <fullName evidence="2">Uncharacterized protein</fullName>
    </submittedName>
</protein>
<comment type="caution">
    <text evidence="2">The sequence shown here is derived from an EMBL/GenBank/DDBJ whole genome shotgun (WGS) entry which is preliminary data.</text>
</comment>
<proteinExistence type="predicted"/>
<accession>A0A9J6ATR5</accession>
<dbReference type="Gene3D" id="1.10.620.20">
    <property type="entry name" value="Ribonucleotide Reductase, subunit A"/>
    <property type="match status" value="2"/>
</dbReference>
<gene>
    <name evidence="2" type="ORF">H5410_013160</name>
</gene>
<dbReference type="GO" id="GO:0009263">
    <property type="term" value="P:deoxyribonucleotide biosynthetic process"/>
    <property type="evidence" value="ECO:0007669"/>
    <property type="project" value="InterPro"/>
</dbReference>
<dbReference type="AlphaFoldDB" id="A0A9J6ATR5"/>
<keyword evidence="1" id="KW-0472">Membrane</keyword>
<feature type="transmembrane region" description="Helical" evidence="1">
    <location>
        <begin position="124"/>
        <end position="146"/>
    </location>
</feature>
<dbReference type="PANTHER" id="PTHR23409">
    <property type="entry name" value="RIBONUCLEOSIDE-DIPHOSPHATE REDUCTASE SMALL CHAIN"/>
    <property type="match status" value="1"/>
</dbReference>
<keyword evidence="3" id="KW-1185">Reference proteome</keyword>
<reference evidence="2 3" key="1">
    <citation type="submission" date="2020-09" db="EMBL/GenBank/DDBJ databases">
        <title>De no assembly of potato wild relative species, Solanum commersonii.</title>
        <authorList>
            <person name="Cho K."/>
        </authorList>
    </citation>
    <scope>NUCLEOTIDE SEQUENCE [LARGE SCALE GENOMIC DNA]</scope>
    <source>
        <strain evidence="2">LZ3.2</strain>
        <tissue evidence="2">Leaf</tissue>
    </source>
</reference>